<dbReference type="InterPro" id="IPR051531">
    <property type="entry name" value="N-acetyltransferase"/>
</dbReference>
<dbReference type="Pfam" id="PF13302">
    <property type="entry name" value="Acetyltransf_3"/>
    <property type="match status" value="1"/>
</dbReference>
<sequence>MSTIIRFPELRTDRLILRGPREEDFEAVLAFMSSERSAYVGGPTADRFAAWRAFLAVMGHWALRGYGFFTLEHRESGALAGRVGVVEHEMWPEPELGWQLFDGFEGQGYAFEAAVAVRSWAWREHGLGPLISMVVPENSRSVALARRLGARYERDIVLLDTPGQIFRHPDPVEVGA</sequence>
<dbReference type="RefSeq" id="WP_217777516.1">
    <property type="nucleotide sequence ID" value="NZ_JAHRWL010000001.1"/>
</dbReference>
<dbReference type="EMBL" id="JAHRWL010000001">
    <property type="protein sequence ID" value="MBV2359720.1"/>
    <property type="molecule type" value="Genomic_DNA"/>
</dbReference>
<evidence type="ECO:0000313" key="2">
    <source>
        <dbReference type="EMBL" id="MBV2359720.1"/>
    </source>
</evidence>
<organism evidence="2 3">
    <name type="scientific">Thalassococcus arenae</name>
    <dbReference type="NCBI Taxonomy" id="2851652"/>
    <lineage>
        <taxon>Bacteria</taxon>
        <taxon>Pseudomonadati</taxon>
        <taxon>Pseudomonadota</taxon>
        <taxon>Alphaproteobacteria</taxon>
        <taxon>Rhodobacterales</taxon>
        <taxon>Roseobacteraceae</taxon>
        <taxon>Thalassococcus</taxon>
    </lineage>
</organism>
<proteinExistence type="predicted"/>
<dbReference type="PANTHER" id="PTHR43792:SF1">
    <property type="entry name" value="N-ACETYLTRANSFERASE DOMAIN-CONTAINING PROTEIN"/>
    <property type="match status" value="1"/>
</dbReference>
<evidence type="ECO:0000313" key="3">
    <source>
        <dbReference type="Proteomes" id="UP001166293"/>
    </source>
</evidence>
<reference evidence="2" key="1">
    <citation type="submission" date="2021-06" db="EMBL/GenBank/DDBJ databases">
        <title>Thalassococcus sp. CAU 1522 isolated from sea sand, Republic of Korea.</title>
        <authorList>
            <person name="Kim W."/>
        </authorList>
    </citation>
    <scope>NUCLEOTIDE SEQUENCE</scope>
    <source>
        <strain evidence="2">CAU 1522</strain>
    </source>
</reference>
<dbReference type="InterPro" id="IPR000182">
    <property type="entry name" value="GNAT_dom"/>
</dbReference>
<evidence type="ECO:0000259" key="1">
    <source>
        <dbReference type="Pfam" id="PF13302"/>
    </source>
</evidence>
<accession>A0ABS6N6S7</accession>
<dbReference type="PANTHER" id="PTHR43792">
    <property type="entry name" value="GNAT FAMILY, PUTATIVE (AFU_ORTHOLOGUE AFUA_3G00765)-RELATED-RELATED"/>
    <property type="match status" value="1"/>
</dbReference>
<dbReference type="Proteomes" id="UP001166293">
    <property type="component" value="Unassembled WGS sequence"/>
</dbReference>
<feature type="domain" description="N-acetyltransferase" evidence="1">
    <location>
        <begin position="14"/>
        <end position="151"/>
    </location>
</feature>
<gene>
    <name evidence="2" type="ORF">KUH32_08035</name>
</gene>
<protein>
    <submittedName>
        <fullName evidence="2">GNAT family N-acetyltransferase</fullName>
    </submittedName>
</protein>
<comment type="caution">
    <text evidence="2">The sequence shown here is derived from an EMBL/GenBank/DDBJ whole genome shotgun (WGS) entry which is preliminary data.</text>
</comment>
<keyword evidence="3" id="KW-1185">Reference proteome</keyword>
<name>A0ABS6N6S7_9RHOB</name>